<dbReference type="InParanoid" id="A7F998"/>
<proteinExistence type="predicted"/>
<dbReference type="GeneID" id="5480951"/>
<accession>A7F998</accession>
<sequence length="46" mass="5441">MAEWILGWFKVVLVNRSSKYSVKKYQIRLSLLETSTAFTCFQDDTH</sequence>
<keyword evidence="2" id="KW-1185">Reference proteome</keyword>
<dbReference type="KEGG" id="ssl:SS1G_14179"/>
<dbReference type="Proteomes" id="UP000001312">
    <property type="component" value="Unassembled WGS sequence"/>
</dbReference>
<evidence type="ECO:0000313" key="2">
    <source>
        <dbReference type="Proteomes" id="UP000001312"/>
    </source>
</evidence>
<gene>
    <name evidence="1" type="ORF">SS1G_14179</name>
</gene>
<name>A7F998_SCLS1</name>
<evidence type="ECO:0000313" key="1">
    <source>
        <dbReference type="EMBL" id="EDO00309.1"/>
    </source>
</evidence>
<dbReference type="AlphaFoldDB" id="A7F998"/>
<dbReference type="EMBL" id="CH476650">
    <property type="protein sequence ID" value="EDO00309.1"/>
    <property type="molecule type" value="Genomic_DNA"/>
</dbReference>
<protein>
    <submittedName>
        <fullName evidence="1">Uncharacterized protein</fullName>
    </submittedName>
</protein>
<organism evidence="1 2">
    <name type="scientific">Sclerotinia sclerotiorum (strain ATCC 18683 / 1980 / Ss-1)</name>
    <name type="common">White mold</name>
    <name type="synonym">Whetzelinia sclerotiorum</name>
    <dbReference type="NCBI Taxonomy" id="665079"/>
    <lineage>
        <taxon>Eukaryota</taxon>
        <taxon>Fungi</taxon>
        <taxon>Dikarya</taxon>
        <taxon>Ascomycota</taxon>
        <taxon>Pezizomycotina</taxon>
        <taxon>Leotiomycetes</taxon>
        <taxon>Helotiales</taxon>
        <taxon>Sclerotiniaceae</taxon>
        <taxon>Sclerotinia</taxon>
    </lineage>
</organism>
<dbReference type="RefSeq" id="XP_001584896.1">
    <property type="nucleotide sequence ID" value="XM_001584846.1"/>
</dbReference>
<reference evidence="2" key="1">
    <citation type="journal article" date="2011" name="PLoS Genet.">
        <title>Genomic analysis of the necrotrophic fungal pathogens Sclerotinia sclerotiorum and Botrytis cinerea.</title>
        <authorList>
            <person name="Amselem J."/>
            <person name="Cuomo C.A."/>
            <person name="van Kan J.A."/>
            <person name="Viaud M."/>
            <person name="Benito E.P."/>
            <person name="Couloux A."/>
            <person name="Coutinho P.M."/>
            <person name="de Vries R.P."/>
            <person name="Dyer P.S."/>
            <person name="Fillinger S."/>
            <person name="Fournier E."/>
            <person name="Gout L."/>
            <person name="Hahn M."/>
            <person name="Kohn L."/>
            <person name="Lapalu N."/>
            <person name="Plummer K.M."/>
            <person name="Pradier J.M."/>
            <person name="Quevillon E."/>
            <person name="Sharon A."/>
            <person name="Simon A."/>
            <person name="ten Have A."/>
            <person name="Tudzynski B."/>
            <person name="Tudzynski P."/>
            <person name="Wincker P."/>
            <person name="Andrew M."/>
            <person name="Anthouard V."/>
            <person name="Beever R.E."/>
            <person name="Beffa R."/>
            <person name="Benoit I."/>
            <person name="Bouzid O."/>
            <person name="Brault B."/>
            <person name="Chen Z."/>
            <person name="Choquer M."/>
            <person name="Collemare J."/>
            <person name="Cotton P."/>
            <person name="Danchin E.G."/>
            <person name="Da Silva C."/>
            <person name="Gautier A."/>
            <person name="Giraud C."/>
            <person name="Giraud T."/>
            <person name="Gonzalez C."/>
            <person name="Grossetete S."/>
            <person name="Guldener U."/>
            <person name="Henrissat B."/>
            <person name="Howlett B.J."/>
            <person name="Kodira C."/>
            <person name="Kretschmer M."/>
            <person name="Lappartient A."/>
            <person name="Leroch M."/>
            <person name="Levis C."/>
            <person name="Mauceli E."/>
            <person name="Neuveglise C."/>
            <person name="Oeser B."/>
            <person name="Pearson M."/>
            <person name="Poulain J."/>
            <person name="Poussereau N."/>
            <person name="Quesneville H."/>
            <person name="Rascle C."/>
            <person name="Schumacher J."/>
            <person name="Segurens B."/>
            <person name="Sexton A."/>
            <person name="Silva E."/>
            <person name="Sirven C."/>
            <person name="Soanes D.M."/>
            <person name="Talbot N.J."/>
            <person name="Templeton M."/>
            <person name="Yandava C."/>
            <person name="Yarden O."/>
            <person name="Zeng Q."/>
            <person name="Rollins J.A."/>
            <person name="Lebrun M.H."/>
            <person name="Dickman M."/>
        </authorList>
    </citation>
    <scope>NUCLEOTIDE SEQUENCE [LARGE SCALE GENOMIC DNA]</scope>
    <source>
        <strain evidence="2">ATCC 18683 / 1980 / Ss-1</strain>
    </source>
</reference>